<dbReference type="PROSITE" id="PS50109">
    <property type="entry name" value="HIS_KIN"/>
    <property type="match status" value="1"/>
</dbReference>
<keyword evidence="3" id="KW-0597">Phosphoprotein</keyword>
<dbReference type="InterPro" id="IPR003661">
    <property type="entry name" value="HisK_dim/P_dom"/>
</dbReference>
<feature type="domain" description="Histidine kinase" evidence="8">
    <location>
        <begin position="453"/>
        <end position="676"/>
    </location>
</feature>
<dbReference type="Gene3D" id="1.10.287.130">
    <property type="match status" value="1"/>
</dbReference>
<evidence type="ECO:0000259" key="8">
    <source>
        <dbReference type="PROSITE" id="PS50109"/>
    </source>
</evidence>
<dbReference type="NCBIfam" id="TIGR00229">
    <property type="entry name" value="sensory_box"/>
    <property type="match status" value="2"/>
</dbReference>
<comment type="caution">
    <text evidence="11">The sequence shown here is derived from an EMBL/GenBank/DDBJ whole genome shotgun (WGS) entry which is preliminary data.</text>
</comment>
<dbReference type="InterPro" id="IPR035965">
    <property type="entry name" value="PAS-like_dom_sf"/>
</dbReference>
<keyword evidence="12" id="KW-1185">Reference proteome</keyword>
<feature type="domain" description="PAS" evidence="9">
    <location>
        <begin position="174"/>
        <end position="235"/>
    </location>
</feature>
<accession>A0A8J3I3A1</accession>
<dbReference type="Gene3D" id="3.30.565.10">
    <property type="entry name" value="Histidine kinase-like ATPase, C-terminal domain"/>
    <property type="match status" value="1"/>
</dbReference>
<dbReference type="Proteomes" id="UP000612362">
    <property type="component" value="Unassembled WGS sequence"/>
</dbReference>
<evidence type="ECO:0000256" key="7">
    <source>
        <dbReference type="SAM" id="Coils"/>
    </source>
</evidence>
<dbReference type="Pfam" id="PF00512">
    <property type="entry name" value="HisKA"/>
    <property type="match status" value="1"/>
</dbReference>
<evidence type="ECO:0000259" key="9">
    <source>
        <dbReference type="PROSITE" id="PS50112"/>
    </source>
</evidence>
<dbReference type="EC" id="2.7.13.3" evidence="2"/>
<sequence>MNQDHDASFQPHSDYNNASNAQVIKENMAGALELTTLATLQDLLHLSPDALLVVNQDGTIVGVNEQMLRLFGYLREEVIRQPLECLLPPRFRATHIAHRSVYAAAPRLRPMGVGLNLFGKRKDGSEFPVDISLRPVLVEDKVHVIGAIRDMTMQRLLERERLQQAERLRVQADLINLSHDAIFVRDPISRIVSWNQGAQELYGWTMQEALGRVSHTLLQTRFSQSLATIEEQLEREGCWEGELSHICRDGRIVVVESRQVLIRDPQGTVTAILEINRDITERKRVEQAQSQVHATTLAQRAFLQHLLDQLPSSISVVYGNDARLVLANRASTLIWGASWPLEQPMQAFLETQNIAIVDQQGQPFPPERRATTRALLYGETVIQHQEVIRQPSGKLLPILVNAVPLTSDSWQNIDTPVQQDGQAWEQEPLALVLHQDVSALKEAEYLKDEFIGIAAHELRTPLAVLKASVSSMIVQTARGHGPQLADWQQEMLQDIEQATDRLTDLTEDLLDVTRLQAGQMVLQRAPTNVVSLTKRVLNRFCQSSPRHQLELRTAQTIIEAFIDPRRIEQVLTNLLSNAIKYSPQGGPVIVQIEAQTTSPMVEIRVQDPGMGIPHHQQAQIFGRFIRAENAKAAGISGTGLGLYLCRTLVEQHGGHLWFESEEGKGTTFFLTLPVTMPSH</sequence>
<dbReference type="SUPFAM" id="SSF55785">
    <property type="entry name" value="PYP-like sensor domain (PAS domain)"/>
    <property type="match status" value="3"/>
</dbReference>
<dbReference type="Pfam" id="PF13426">
    <property type="entry name" value="PAS_9"/>
    <property type="match status" value="1"/>
</dbReference>
<dbReference type="SMART" id="SM00091">
    <property type="entry name" value="PAS"/>
    <property type="match status" value="3"/>
</dbReference>
<dbReference type="SUPFAM" id="SSF47384">
    <property type="entry name" value="Homodimeric domain of signal transducing histidine kinase"/>
    <property type="match status" value="1"/>
</dbReference>
<evidence type="ECO:0000256" key="1">
    <source>
        <dbReference type="ARBA" id="ARBA00000085"/>
    </source>
</evidence>
<evidence type="ECO:0000313" key="12">
    <source>
        <dbReference type="Proteomes" id="UP000612362"/>
    </source>
</evidence>
<feature type="domain" description="PAC" evidence="10">
    <location>
        <begin position="239"/>
        <end position="291"/>
    </location>
</feature>
<dbReference type="InterPro" id="IPR005467">
    <property type="entry name" value="His_kinase_dom"/>
</dbReference>
<evidence type="ECO:0000313" key="11">
    <source>
        <dbReference type="EMBL" id="GHO45938.1"/>
    </source>
</evidence>
<evidence type="ECO:0000259" key="10">
    <source>
        <dbReference type="PROSITE" id="PS50113"/>
    </source>
</evidence>
<dbReference type="GO" id="GO:0005886">
    <property type="term" value="C:plasma membrane"/>
    <property type="evidence" value="ECO:0007669"/>
    <property type="project" value="TreeGrafter"/>
</dbReference>
<dbReference type="RefSeq" id="WP_220195352.1">
    <property type="nucleotide sequence ID" value="NZ_BNJF01000002.1"/>
</dbReference>
<dbReference type="PROSITE" id="PS50113">
    <property type="entry name" value="PAC"/>
    <property type="match status" value="1"/>
</dbReference>
<dbReference type="Pfam" id="PF08448">
    <property type="entry name" value="PAS_4"/>
    <property type="match status" value="1"/>
</dbReference>
<dbReference type="SMART" id="SM00086">
    <property type="entry name" value="PAC"/>
    <property type="match status" value="2"/>
</dbReference>
<dbReference type="PANTHER" id="PTHR43047:SF72">
    <property type="entry name" value="OSMOSENSING HISTIDINE PROTEIN KINASE SLN1"/>
    <property type="match status" value="1"/>
</dbReference>
<dbReference type="InterPro" id="IPR036890">
    <property type="entry name" value="HATPase_C_sf"/>
</dbReference>
<evidence type="ECO:0000256" key="6">
    <source>
        <dbReference type="ARBA" id="ARBA00023012"/>
    </source>
</evidence>
<gene>
    <name evidence="11" type="ORF">KSX_41010</name>
</gene>
<dbReference type="FunFam" id="3.30.565.10:FF:000006">
    <property type="entry name" value="Sensor histidine kinase WalK"/>
    <property type="match status" value="1"/>
</dbReference>
<comment type="catalytic activity">
    <reaction evidence="1">
        <text>ATP + protein L-histidine = ADP + protein N-phospho-L-histidine.</text>
        <dbReference type="EC" id="2.7.13.3"/>
    </reaction>
</comment>
<feature type="domain" description="PAS" evidence="9">
    <location>
        <begin position="36"/>
        <end position="79"/>
    </location>
</feature>
<dbReference type="SMART" id="SM00387">
    <property type="entry name" value="HATPase_c"/>
    <property type="match status" value="1"/>
</dbReference>
<evidence type="ECO:0000256" key="4">
    <source>
        <dbReference type="ARBA" id="ARBA00022679"/>
    </source>
</evidence>
<dbReference type="InterPro" id="IPR001610">
    <property type="entry name" value="PAC"/>
</dbReference>
<protein>
    <recommendedName>
        <fullName evidence="2">histidine kinase</fullName>
        <ecNumber evidence="2">2.7.13.3</ecNumber>
    </recommendedName>
</protein>
<dbReference type="PANTHER" id="PTHR43047">
    <property type="entry name" value="TWO-COMPONENT HISTIDINE PROTEIN KINASE"/>
    <property type="match status" value="1"/>
</dbReference>
<keyword evidence="5" id="KW-0418">Kinase</keyword>
<dbReference type="InterPro" id="IPR013656">
    <property type="entry name" value="PAS_4"/>
</dbReference>
<dbReference type="CDD" id="cd00130">
    <property type="entry name" value="PAS"/>
    <property type="match status" value="2"/>
</dbReference>
<dbReference type="InterPro" id="IPR036097">
    <property type="entry name" value="HisK_dim/P_sf"/>
</dbReference>
<dbReference type="GO" id="GO:0000155">
    <property type="term" value="F:phosphorelay sensor kinase activity"/>
    <property type="evidence" value="ECO:0007669"/>
    <property type="project" value="InterPro"/>
</dbReference>
<dbReference type="Gene3D" id="3.30.450.20">
    <property type="entry name" value="PAS domain"/>
    <property type="match status" value="3"/>
</dbReference>
<dbReference type="SUPFAM" id="SSF55874">
    <property type="entry name" value="ATPase domain of HSP90 chaperone/DNA topoisomerase II/histidine kinase"/>
    <property type="match status" value="1"/>
</dbReference>
<dbReference type="SMART" id="SM00388">
    <property type="entry name" value="HisKA"/>
    <property type="match status" value="1"/>
</dbReference>
<dbReference type="PROSITE" id="PS50112">
    <property type="entry name" value="PAS"/>
    <property type="match status" value="2"/>
</dbReference>
<proteinExistence type="predicted"/>
<evidence type="ECO:0000256" key="2">
    <source>
        <dbReference type="ARBA" id="ARBA00012438"/>
    </source>
</evidence>
<dbReference type="AlphaFoldDB" id="A0A8J3I3A1"/>
<dbReference type="GO" id="GO:0009927">
    <property type="term" value="F:histidine phosphotransfer kinase activity"/>
    <property type="evidence" value="ECO:0007669"/>
    <property type="project" value="TreeGrafter"/>
</dbReference>
<dbReference type="CDD" id="cd00075">
    <property type="entry name" value="HATPase"/>
    <property type="match status" value="1"/>
</dbReference>
<dbReference type="CDD" id="cd00082">
    <property type="entry name" value="HisKA"/>
    <property type="match status" value="1"/>
</dbReference>
<organism evidence="11 12">
    <name type="scientific">Ktedonospora formicarum</name>
    <dbReference type="NCBI Taxonomy" id="2778364"/>
    <lineage>
        <taxon>Bacteria</taxon>
        <taxon>Bacillati</taxon>
        <taxon>Chloroflexota</taxon>
        <taxon>Ktedonobacteria</taxon>
        <taxon>Ktedonobacterales</taxon>
        <taxon>Ktedonobacteraceae</taxon>
        <taxon>Ktedonospora</taxon>
    </lineage>
</organism>
<dbReference type="InterPro" id="IPR000014">
    <property type="entry name" value="PAS"/>
</dbReference>
<keyword evidence="6" id="KW-0902">Two-component regulatory system</keyword>
<reference evidence="11" key="1">
    <citation type="submission" date="2020-10" db="EMBL/GenBank/DDBJ databases">
        <title>Taxonomic study of unclassified bacteria belonging to the class Ktedonobacteria.</title>
        <authorList>
            <person name="Yabe S."/>
            <person name="Wang C.M."/>
            <person name="Zheng Y."/>
            <person name="Sakai Y."/>
            <person name="Cavaletti L."/>
            <person name="Monciardini P."/>
            <person name="Donadio S."/>
        </authorList>
    </citation>
    <scope>NUCLEOTIDE SEQUENCE</scope>
    <source>
        <strain evidence="11">SOSP1-1</strain>
    </source>
</reference>
<dbReference type="PRINTS" id="PR00344">
    <property type="entry name" value="BCTRLSENSOR"/>
</dbReference>
<feature type="coiled-coil region" evidence="7">
    <location>
        <begin position="488"/>
        <end position="515"/>
    </location>
</feature>
<dbReference type="InterPro" id="IPR004358">
    <property type="entry name" value="Sig_transdc_His_kin-like_C"/>
</dbReference>
<dbReference type="Pfam" id="PF02518">
    <property type="entry name" value="HATPase_c"/>
    <property type="match status" value="1"/>
</dbReference>
<keyword evidence="7" id="KW-0175">Coiled coil</keyword>
<keyword evidence="4" id="KW-0808">Transferase</keyword>
<dbReference type="InterPro" id="IPR003594">
    <property type="entry name" value="HATPase_dom"/>
</dbReference>
<evidence type="ECO:0000256" key="3">
    <source>
        <dbReference type="ARBA" id="ARBA00022553"/>
    </source>
</evidence>
<evidence type="ECO:0000256" key="5">
    <source>
        <dbReference type="ARBA" id="ARBA00022777"/>
    </source>
</evidence>
<dbReference type="InterPro" id="IPR000700">
    <property type="entry name" value="PAS-assoc_C"/>
</dbReference>
<name>A0A8J3I3A1_9CHLR</name>
<dbReference type="EMBL" id="BNJF01000002">
    <property type="protein sequence ID" value="GHO45938.1"/>
    <property type="molecule type" value="Genomic_DNA"/>
</dbReference>